<dbReference type="PANTHER" id="PTHR13223:SF2">
    <property type="entry name" value="ACIDIC FIBROBLAST GROWTH FACTOR INTRACELLULAR-BINDING PROTEIN"/>
    <property type="match status" value="1"/>
</dbReference>
<feature type="disulfide bond" evidence="1">
    <location>
        <begin position="581"/>
        <end position="590"/>
    </location>
</feature>
<dbReference type="PROSITE" id="PS01186">
    <property type="entry name" value="EGF_2"/>
    <property type="match status" value="1"/>
</dbReference>
<comment type="caution">
    <text evidence="4">The sequence shown here is derived from an EMBL/GenBank/DDBJ whole genome shotgun (WGS) entry which is preliminary data.</text>
</comment>
<keyword evidence="2" id="KW-1133">Transmembrane helix</keyword>
<keyword evidence="5" id="KW-1185">Reference proteome</keyword>
<feature type="transmembrane region" description="Helical" evidence="2">
    <location>
        <begin position="665"/>
        <end position="690"/>
    </location>
</feature>
<evidence type="ECO:0000313" key="5">
    <source>
        <dbReference type="Proteomes" id="UP000290809"/>
    </source>
</evidence>
<dbReference type="SUPFAM" id="SSF82895">
    <property type="entry name" value="TSP-1 type 1 repeat"/>
    <property type="match status" value="1"/>
</dbReference>
<reference evidence="4 5" key="1">
    <citation type="journal article" date="2019" name="PLoS Pathog.">
        <title>Genome sequence of the bovine parasite Schistosoma bovis Tanzania.</title>
        <authorList>
            <person name="Oey H."/>
            <person name="Zakrzewski M."/>
            <person name="Gobert G."/>
            <person name="Gravermann K."/>
            <person name="Stoye J."/>
            <person name="Jones M."/>
            <person name="Mcmanus D."/>
            <person name="Krause L."/>
        </authorList>
    </citation>
    <scope>NUCLEOTIDE SEQUENCE [LARGE SCALE GENOMIC DNA]</scope>
    <source>
        <strain evidence="4 5">TAN1997</strain>
    </source>
</reference>
<evidence type="ECO:0000256" key="2">
    <source>
        <dbReference type="SAM" id="Phobius"/>
    </source>
</evidence>
<dbReference type="SUPFAM" id="SSF57196">
    <property type="entry name" value="EGF/Laminin"/>
    <property type="match status" value="1"/>
</dbReference>
<dbReference type="EMBL" id="QMKO01002391">
    <property type="protein sequence ID" value="RTG83663.1"/>
    <property type="molecule type" value="Genomic_DNA"/>
</dbReference>
<dbReference type="Gene3D" id="2.20.100.10">
    <property type="entry name" value="Thrombospondin type-1 (TSP1) repeat"/>
    <property type="match status" value="1"/>
</dbReference>
<protein>
    <recommendedName>
        <fullName evidence="3">EGF-like domain-containing protein</fullName>
    </recommendedName>
</protein>
<evidence type="ECO:0000259" key="3">
    <source>
        <dbReference type="PROSITE" id="PS50026"/>
    </source>
</evidence>
<keyword evidence="2" id="KW-0812">Transmembrane</keyword>
<dbReference type="GO" id="GO:0005634">
    <property type="term" value="C:nucleus"/>
    <property type="evidence" value="ECO:0007669"/>
    <property type="project" value="TreeGrafter"/>
</dbReference>
<dbReference type="Pfam" id="PF05427">
    <property type="entry name" value="FIBP"/>
    <property type="match status" value="2"/>
</dbReference>
<keyword evidence="2" id="KW-0472">Membrane</keyword>
<keyword evidence="1" id="KW-1015">Disulfide bond</keyword>
<dbReference type="InterPro" id="IPR036383">
    <property type="entry name" value="TSP1_rpt_sf"/>
</dbReference>
<evidence type="ECO:0000256" key="1">
    <source>
        <dbReference type="PROSITE-ProRule" id="PRU00076"/>
    </source>
</evidence>
<proteinExistence type="predicted"/>
<name>A0A430Q7L3_SCHBO</name>
<dbReference type="PROSITE" id="PS50092">
    <property type="entry name" value="TSP1"/>
    <property type="match status" value="1"/>
</dbReference>
<dbReference type="InterPro" id="IPR000884">
    <property type="entry name" value="TSP1_rpt"/>
</dbReference>
<dbReference type="Pfam" id="PF00090">
    <property type="entry name" value="TSP_1"/>
    <property type="match status" value="1"/>
</dbReference>
<dbReference type="STRING" id="6184.A0A430Q7L3"/>
<evidence type="ECO:0000313" key="4">
    <source>
        <dbReference type="EMBL" id="RTG83663.1"/>
    </source>
</evidence>
<feature type="domain" description="EGF-like" evidence="3">
    <location>
        <begin position="554"/>
        <end position="591"/>
    </location>
</feature>
<dbReference type="InterPro" id="IPR008614">
    <property type="entry name" value="FIBP"/>
</dbReference>
<sequence length="747" mass="86693">MAQSPSVEEYGMTNDMLAAHVRDHFAQFTLLESGLRHPNSFMQDCAYHQLTPETRKQLIHLYYSLDESFLREFVGRRLSNKSRRELSDIAERCELQLRSCKRQFDNLSCVARRTEDLPGPLTDNIKNCFLLPEWLAECYAAVIFIANQKGETVVSIDLDLQFFHDLKECKPLIEKKEYLDKHKLLVIRNLSEIQAKVILTNLDSNFKPISKAVINLACGLSHAREMRNFFLDIIEKLIEPMRALNWPSREVKMFFDAYHNTVKALPLGSTLPLFGKLKWFSIENLTNINKLHKLKTIHSHKCFNKTIQMFDDCWNYIRQLFIEYLIPIENNNDRVIIETFEQTQRNETIQTINNVTYLNFLNALCLTACYSRYQENLEPIINDRVFCPYPCVIQEDCSFNECKNYGIFTHEYECPCDNSSKWDRDSNECLPDIVDNQQAQNDHQNSVRLDMYRKIFLFLLSFIYLKYTICVCKLDYHGSYCQDKINACLFRIEHHLQPNGGTLIAGNTACNVNSSGNKCVALISAEGDASYQCLCNETHWIPDIELPYPNCLQKQTKCDSIVCVHGFCVSNNHTDQAKCVCDSGYSGPACEEWVGIWSEWSEWGQCRPTCGDIRYSLRQRDCLSMKLGNKSKLCLGPPIEYVKCSEHLCICVSYHYLYYSIQQNIIAISFTFNAVVCVTVIVIWSLLFLASTKSFYSLLKKLYSQRRQIKIKTLRRATLEQDESEMSVNRCENINNTREDNGETNKY</sequence>
<accession>A0A430Q7L3</accession>
<dbReference type="AlphaFoldDB" id="A0A430Q7L3"/>
<feature type="disulfide bond" evidence="1">
    <location>
        <begin position="558"/>
        <end position="568"/>
    </location>
</feature>
<comment type="caution">
    <text evidence="1">Lacks conserved residue(s) required for the propagation of feature annotation.</text>
</comment>
<dbReference type="PROSITE" id="PS00022">
    <property type="entry name" value="EGF_1"/>
    <property type="match status" value="1"/>
</dbReference>
<keyword evidence="1" id="KW-0245">EGF-like domain</keyword>
<dbReference type="PANTHER" id="PTHR13223">
    <property type="entry name" value="ACIDIC FIBROBLAST GROWTH FACTOR INTRACELLULAR BINDING PROTEIN"/>
    <property type="match status" value="1"/>
</dbReference>
<dbReference type="SMART" id="SM00181">
    <property type="entry name" value="EGF"/>
    <property type="match status" value="2"/>
</dbReference>
<organism evidence="4 5">
    <name type="scientific">Schistosoma bovis</name>
    <name type="common">Blood fluke</name>
    <dbReference type="NCBI Taxonomy" id="6184"/>
    <lineage>
        <taxon>Eukaryota</taxon>
        <taxon>Metazoa</taxon>
        <taxon>Spiralia</taxon>
        <taxon>Lophotrochozoa</taxon>
        <taxon>Platyhelminthes</taxon>
        <taxon>Trematoda</taxon>
        <taxon>Digenea</taxon>
        <taxon>Strigeidida</taxon>
        <taxon>Schistosomatoidea</taxon>
        <taxon>Schistosomatidae</taxon>
        <taxon>Schistosoma</taxon>
    </lineage>
</organism>
<dbReference type="Proteomes" id="UP000290809">
    <property type="component" value="Unassembled WGS sequence"/>
</dbReference>
<dbReference type="Gene3D" id="2.10.25.10">
    <property type="entry name" value="Laminin"/>
    <property type="match status" value="1"/>
</dbReference>
<dbReference type="PROSITE" id="PS50026">
    <property type="entry name" value="EGF_3"/>
    <property type="match status" value="1"/>
</dbReference>
<dbReference type="InterPro" id="IPR000742">
    <property type="entry name" value="EGF"/>
</dbReference>
<gene>
    <name evidence="4" type="ORF">DC041_0008371</name>
</gene>
<dbReference type="SMART" id="SM00209">
    <property type="entry name" value="TSP1"/>
    <property type="match status" value="1"/>
</dbReference>